<dbReference type="PANTHER" id="PTHR20991:SF0">
    <property type="entry name" value="PROTEIN PTHB1"/>
    <property type="match status" value="1"/>
</dbReference>
<evidence type="ECO:0000313" key="6">
    <source>
        <dbReference type="Proteomes" id="UP000801492"/>
    </source>
</evidence>
<evidence type="ECO:0000259" key="3">
    <source>
        <dbReference type="Pfam" id="PF23337"/>
    </source>
</evidence>
<feature type="domain" description="PTHB1 N-terminal" evidence="1">
    <location>
        <begin position="3"/>
        <end position="63"/>
    </location>
</feature>
<feature type="domain" description="PTHB1 hairpin" evidence="4">
    <location>
        <begin position="330"/>
        <end position="401"/>
    </location>
</feature>
<keyword evidence="6" id="KW-1185">Reference proteome</keyword>
<dbReference type="GO" id="GO:0060271">
    <property type="term" value="P:cilium assembly"/>
    <property type="evidence" value="ECO:0007669"/>
    <property type="project" value="TreeGrafter"/>
</dbReference>
<dbReference type="Pfam" id="PF23337">
    <property type="entry name" value="PTHB1_pf"/>
    <property type="match status" value="1"/>
</dbReference>
<dbReference type="PANTHER" id="PTHR20991">
    <property type="entry name" value="PARATHYROID HORMONE-RESPONSIVE B1 GENE"/>
    <property type="match status" value="1"/>
</dbReference>
<accession>A0A8K0CNH5</accession>
<dbReference type="Pfam" id="PF23338">
    <property type="entry name" value="PTHB1_hp"/>
    <property type="match status" value="1"/>
</dbReference>
<dbReference type="Proteomes" id="UP000801492">
    <property type="component" value="Unassembled WGS sequence"/>
</dbReference>
<sequence length="401" mass="45467">MTTLMISGTNTLMIYQNATVKWSAQLSLLPISIKRAFLKNIKGALVLLSEEGKLDCCYLGTEPQLFTAPPLAYQELDFENAEAELASLNRIIRSYYSGDTKITNTAAERELQVIVAVNPHLEPCTFNNFETETPLQMCFISIELTPHSILEEVQLSVFVQKPLKCSNEVEFYTKLTQKVIFECCVYLNESLEIPSLDFEVTISYISNLGVPRVIKKVGMLPLKLVMITCPPSKENEHKITLNINQNPVPLTTIFPEFMGENSLSLNSSAIGFKNVHEIGSPVTVLLAKNSQRYRLQSDSLISLNILIRQMVFRLNKHFSGVEFKISYTSSLPTEQFLKYVRNHFEERKNVNELQNNLGQLGGQFRIIQKRLISKFKDKNPTPLTNLQKLLSDTYTEIINVA</sequence>
<name>A0A8K0CNH5_IGNLU</name>
<proteinExistence type="predicted"/>
<evidence type="ECO:0000259" key="4">
    <source>
        <dbReference type="Pfam" id="PF23338"/>
    </source>
</evidence>
<evidence type="ECO:0000259" key="2">
    <source>
        <dbReference type="Pfam" id="PF14728"/>
    </source>
</evidence>
<dbReference type="GO" id="GO:0016020">
    <property type="term" value="C:membrane"/>
    <property type="evidence" value="ECO:0007669"/>
    <property type="project" value="TreeGrafter"/>
</dbReference>
<comment type="caution">
    <text evidence="5">The sequence shown here is derived from an EMBL/GenBank/DDBJ whole genome shotgun (WGS) entry which is preliminary data.</text>
</comment>
<feature type="domain" description="PTHB1 platform" evidence="3">
    <location>
        <begin position="221"/>
        <end position="327"/>
    </location>
</feature>
<reference evidence="5" key="1">
    <citation type="submission" date="2019-08" db="EMBL/GenBank/DDBJ databases">
        <title>The genome of the North American firefly Photinus pyralis.</title>
        <authorList>
            <consortium name="Photinus pyralis genome working group"/>
            <person name="Fallon T.R."/>
            <person name="Sander Lower S.E."/>
            <person name="Weng J.-K."/>
        </authorList>
    </citation>
    <scope>NUCLEOTIDE SEQUENCE</scope>
    <source>
        <strain evidence="5">TRF0915ILg1</strain>
        <tissue evidence="5">Whole body</tissue>
    </source>
</reference>
<dbReference type="Pfam" id="PF14727">
    <property type="entry name" value="PHTB1_N"/>
    <property type="match status" value="1"/>
</dbReference>
<dbReference type="InterPro" id="IPR055362">
    <property type="entry name" value="PTHB1_pf_dom"/>
</dbReference>
<dbReference type="GO" id="GO:0034464">
    <property type="term" value="C:BBSome"/>
    <property type="evidence" value="ECO:0007669"/>
    <property type="project" value="InterPro"/>
</dbReference>
<dbReference type="InterPro" id="IPR028074">
    <property type="entry name" value="PHTB1_GAE_dom"/>
</dbReference>
<dbReference type="Pfam" id="PF14728">
    <property type="entry name" value="PTHB1_GAE"/>
    <property type="match status" value="1"/>
</dbReference>
<feature type="domain" description="PTHB1 GAE" evidence="2">
    <location>
        <begin position="136"/>
        <end position="216"/>
    </location>
</feature>
<evidence type="ECO:0000259" key="1">
    <source>
        <dbReference type="Pfam" id="PF14727"/>
    </source>
</evidence>
<gene>
    <name evidence="5" type="ORF">ILUMI_15479</name>
</gene>
<protein>
    <submittedName>
        <fullName evidence="5">Uncharacterized protein</fullName>
    </submittedName>
</protein>
<dbReference type="AlphaFoldDB" id="A0A8K0CNH5"/>
<dbReference type="OrthoDB" id="10262646at2759"/>
<dbReference type="InterPro" id="IPR055363">
    <property type="entry name" value="PTHB1_hp_dom"/>
</dbReference>
<dbReference type="EMBL" id="VTPC01047854">
    <property type="protein sequence ID" value="KAF2890694.1"/>
    <property type="molecule type" value="Genomic_DNA"/>
</dbReference>
<evidence type="ECO:0000313" key="5">
    <source>
        <dbReference type="EMBL" id="KAF2890694.1"/>
    </source>
</evidence>
<organism evidence="5 6">
    <name type="scientific">Ignelater luminosus</name>
    <name type="common">Cucubano</name>
    <name type="synonym">Pyrophorus luminosus</name>
    <dbReference type="NCBI Taxonomy" id="2038154"/>
    <lineage>
        <taxon>Eukaryota</taxon>
        <taxon>Metazoa</taxon>
        <taxon>Ecdysozoa</taxon>
        <taxon>Arthropoda</taxon>
        <taxon>Hexapoda</taxon>
        <taxon>Insecta</taxon>
        <taxon>Pterygota</taxon>
        <taxon>Neoptera</taxon>
        <taxon>Endopterygota</taxon>
        <taxon>Coleoptera</taxon>
        <taxon>Polyphaga</taxon>
        <taxon>Elateriformia</taxon>
        <taxon>Elateroidea</taxon>
        <taxon>Elateridae</taxon>
        <taxon>Agrypninae</taxon>
        <taxon>Pyrophorini</taxon>
        <taxon>Ignelater</taxon>
    </lineage>
</organism>
<dbReference type="InterPro" id="IPR026511">
    <property type="entry name" value="PTHB1"/>
</dbReference>
<dbReference type="InterPro" id="IPR028073">
    <property type="entry name" value="PHTB1_N_dom"/>
</dbReference>
<feature type="non-terminal residue" evidence="5">
    <location>
        <position position="1"/>
    </location>
</feature>